<dbReference type="PANTHER" id="PTHR11480:SF3">
    <property type="entry name" value="BCDNA.GH08312"/>
    <property type="match status" value="1"/>
</dbReference>
<dbReference type="Pfam" id="PF03489">
    <property type="entry name" value="SapB_2"/>
    <property type="match status" value="2"/>
</dbReference>
<dbReference type="PANTHER" id="PTHR11480">
    <property type="entry name" value="SAPOSIN-RELATED"/>
    <property type="match status" value="1"/>
</dbReference>
<dbReference type="InterPro" id="IPR007856">
    <property type="entry name" value="SapB_1"/>
</dbReference>
<feature type="domain" description="Saposin B-type" evidence="7">
    <location>
        <begin position="78"/>
        <end position="159"/>
    </location>
</feature>
<dbReference type="GO" id="GO:0016020">
    <property type="term" value="C:membrane"/>
    <property type="evidence" value="ECO:0007669"/>
    <property type="project" value="GOC"/>
</dbReference>
<organism evidence="9 10">
    <name type="scientific">Stegodyphus mimosarum</name>
    <name type="common">African social velvet spider</name>
    <dbReference type="NCBI Taxonomy" id="407821"/>
    <lineage>
        <taxon>Eukaryota</taxon>
        <taxon>Metazoa</taxon>
        <taxon>Ecdysozoa</taxon>
        <taxon>Arthropoda</taxon>
        <taxon>Chelicerata</taxon>
        <taxon>Arachnida</taxon>
        <taxon>Araneae</taxon>
        <taxon>Araneomorphae</taxon>
        <taxon>Entelegynae</taxon>
        <taxon>Eresoidea</taxon>
        <taxon>Eresidae</taxon>
        <taxon>Stegodyphus</taxon>
    </lineage>
</organism>
<dbReference type="PROSITE" id="PS51110">
    <property type="entry name" value="SAP_A"/>
    <property type="match status" value="1"/>
</dbReference>
<feature type="domain" description="Saposin A-type" evidence="8">
    <location>
        <begin position="163"/>
        <end position="200"/>
    </location>
</feature>
<dbReference type="SMART" id="SM00162">
    <property type="entry name" value="SAPA"/>
    <property type="match status" value="1"/>
</dbReference>
<dbReference type="GO" id="GO:0006665">
    <property type="term" value="P:sphingolipid metabolic process"/>
    <property type="evidence" value="ECO:0007669"/>
    <property type="project" value="InterPro"/>
</dbReference>
<evidence type="ECO:0000256" key="2">
    <source>
        <dbReference type="ARBA" id="ARBA00022525"/>
    </source>
</evidence>
<dbReference type="AlphaFoldDB" id="A0A087TMK3"/>
<evidence type="ECO:0000256" key="5">
    <source>
        <dbReference type="ARBA" id="ARBA00023157"/>
    </source>
</evidence>
<dbReference type="Gene3D" id="1.10.225.10">
    <property type="entry name" value="Saposin-like"/>
    <property type="match status" value="2"/>
</dbReference>
<dbReference type="EMBL" id="KK115910">
    <property type="protein sequence ID" value="KFM66342.1"/>
    <property type="molecule type" value="Genomic_DNA"/>
</dbReference>
<dbReference type="SMART" id="SM00741">
    <property type="entry name" value="SapB"/>
    <property type="match status" value="2"/>
</dbReference>
<evidence type="ECO:0000313" key="10">
    <source>
        <dbReference type="Proteomes" id="UP000054359"/>
    </source>
</evidence>
<dbReference type="InterPro" id="IPR008139">
    <property type="entry name" value="SaposinB_dom"/>
</dbReference>
<sequence length="200" mass="22397">MNTQTQEEIKNVLKKMCDALPEKLSANCEAFVEEYGDALLVLIAQEIDPSTLCYEVKLCDNQTKIFDKLPLAPLNSFKMDECSICTTVVDYLDKLLEEDDVDKEITKIVEKICTVVPASYKDKCSTLLETYGPYILQMIGQLADSRQVCQDIDFCPTPAGHVHLIGGNKCTFGPSYWCRSTAHAAACKADKYCKTKAWKN</sequence>
<dbReference type="PROSITE" id="PS50015">
    <property type="entry name" value="SAP_B"/>
    <property type="match status" value="2"/>
</dbReference>
<evidence type="ECO:0000256" key="1">
    <source>
        <dbReference type="ARBA" id="ARBA00004613"/>
    </source>
</evidence>
<keyword evidence="5" id="KW-1015">Disulfide bond</keyword>
<feature type="non-terminal residue" evidence="9">
    <location>
        <position position="200"/>
    </location>
</feature>
<protein>
    <submittedName>
        <fullName evidence="9">Proactivator polypeptide</fullName>
    </submittedName>
</protein>
<evidence type="ECO:0000313" key="9">
    <source>
        <dbReference type="EMBL" id="KFM66342.1"/>
    </source>
</evidence>
<dbReference type="InterPro" id="IPR008138">
    <property type="entry name" value="SapB_2"/>
</dbReference>
<keyword evidence="4" id="KW-0677">Repeat</keyword>
<dbReference type="OMA" id="GMCHRAI"/>
<keyword evidence="2" id="KW-0964">Secreted</keyword>
<dbReference type="Proteomes" id="UP000054359">
    <property type="component" value="Unassembled WGS sequence"/>
</dbReference>
<name>A0A087TMK3_STEMI</name>
<dbReference type="GO" id="GO:0005764">
    <property type="term" value="C:lysosome"/>
    <property type="evidence" value="ECO:0007669"/>
    <property type="project" value="InterPro"/>
</dbReference>
<dbReference type="InterPro" id="IPR011001">
    <property type="entry name" value="Saposin-like"/>
</dbReference>
<evidence type="ECO:0000256" key="3">
    <source>
        <dbReference type="ARBA" id="ARBA00022729"/>
    </source>
</evidence>
<dbReference type="Pfam" id="PF05184">
    <property type="entry name" value="SapB_1"/>
    <property type="match status" value="1"/>
</dbReference>
<comment type="subcellular location">
    <subcellularLocation>
        <location evidence="1">Secreted</location>
    </subcellularLocation>
</comment>
<evidence type="ECO:0000259" key="7">
    <source>
        <dbReference type="PROSITE" id="PS50015"/>
    </source>
</evidence>
<dbReference type="InterPro" id="IPR008373">
    <property type="entry name" value="Saposin"/>
</dbReference>
<gene>
    <name evidence="9" type="ORF">X975_01320</name>
</gene>
<proteinExistence type="predicted"/>
<evidence type="ECO:0000256" key="4">
    <source>
        <dbReference type="ARBA" id="ARBA00022737"/>
    </source>
</evidence>
<dbReference type="GO" id="GO:0005576">
    <property type="term" value="C:extracellular region"/>
    <property type="evidence" value="ECO:0007669"/>
    <property type="project" value="UniProtKB-SubCell"/>
</dbReference>
<accession>A0A087TMK3</accession>
<evidence type="ECO:0000259" key="8">
    <source>
        <dbReference type="PROSITE" id="PS51110"/>
    </source>
</evidence>
<keyword evidence="3" id="KW-0732">Signal</keyword>
<dbReference type="PRINTS" id="PR01797">
    <property type="entry name" value="SAPOSIN"/>
</dbReference>
<dbReference type="InterPro" id="IPR003119">
    <property type="entry name" value="SAP_A"/>
</dbReference>
<feature type="domain" description="Saposin B-type" evidence="7">
    <location>
        <begin position="1"/>
        <end position="63"/>
    </location>
</feature>
<dbReference type="SUPFAM" id="SSF47862">
    <property type="entry name" value="Saposin"/>
    <property type="match status" value="2"/>
</dbReference>
<dbReference type="FunFam" id="1.10.225.10:FF:000002">
    <property type="entry name" value="prosaposin isoform X2"/>
    <property type="match status" value="1"/>
</dbReference>
<dbReference type="STRING" id="407821.A0A087TMK3"/>
<dbReference type="InterPro" id="IPR051428">
    <property type="entry name" value="Sphingo_Act-Surfact_Prot"/>
</dbReference>
<evidence type="ECO:0000256" key="6">
    <source>
        <dbReference type="ARBA" id="ARBA00023180"/>
    </source>
</evidence>
<keyword evidence="6" id="KW-0325">Glycoprotein</keyword>
<dbReference type="Pfam" id="PF02199">
    <property type="entry name" value="SapA"/>
    <property type="match status" value="1"/>
</dbReference>
<dbReference type="OrthoDB" id="69496at2759"/>
<reference evidence="9 10" key="1">
    <citation type="submission" date="2013-11" db="EMBL/GenBank/DDBJ databases">
        <title>Genome sequencing of Stegodyphus mimosarum.</title>
        <authorList>
            <person name="Bechsgaard J."/>
        </authorList>
    </citation>
    <scope>NUCLEOTIDE SEQUENCE [LARGE SCALE GENOMIC DNA]</scope>
</reference>
<keyword evidence="10" id="KW-1185">Reference proteome</keyword>